<dbReference type="Pfam" id="PF20684">
    <property type="entry name" value="Fung_rhodopsin"/>
    <property type="match status" value="1"/>
</dbReference>
<dbReference type="AlphaFoldDB" id="W6Z0L1"/>
<feature type="transmembrane region" description="Helical" evidence="7">
    <location>
        <begin position="58"/>
        <end position="85"/>
    </location>
</feature>
<feature type="transmembrane region" description="Helical" evidence="7">
    <location>
        <begin position="177"/>
        <end position="200"/>
    </location>
</feature>
<evidence type="ECO:0000259" key="8">
    <source>
        <dbReference type="Pfam" id="PF20684"/>
    </source>
</evidence>
<dbReference type="eggNOG" id="ENOG502SNZ8">
    <property type="taxonomic scope" value="Eukaryota"/>
</dbReference>
<proteinExistence type="inferred from homology"/>
<dbReference type="GeneID" id="19123150"/>
<dbReference type="Proteomes" id="UP000054032">
    <property type="component" value="Unassembled WGS sequence"/>
</dbReference>
<feature type="transmembrane region" description="Helical" evidence="7">
    <location>
        <begin position="97"/>
        <end position="120"/>
    </location>
</feature>
<feature type="domain" description="Rhodopsin" evidence="8">
    <location>
        <begin position="42"/>
        <end position="278"/>
    </location>
</feature>
<organism evidence="9 10">
    <name type="scientific">Bipolaris oryzae ATCC 44560</name>
    <dbReference type="NCBI Taxonomy" id="930090"/>
    <lineage>
        <taxon>Eukaryota</taxon>
        <taxon>Fungi</taxon>
        <taxon>Dikarya</taxon>
        <taxon>Ascomycota</taxon>
        <taxon>Pezizomycotina</taxon>
        <taxon>Dothideomycetes</taxon>
        <taxon>Pleosporomycetidae</taxon>
        <taxon>Pleosporales</taxon>
        <taxon>Pleosporineae</taxon>
        <taxon>Pleosporaceae</taxon>
        <taxon>Bipolaris</taxon>
    </lineage>
</organism>
<keyword evidence="4 7" id="KW-0472">Membrane</keyword>
<dbReference type="InterPro" id="IPR052337">
    <property type="entry name" value="SAT4-like"/>
</dbReference>
<evidence type="ECO:0000256" key="2">
    <source>
        <dbReference type="ARBA" id="ARBA00022692"/>
    </source>
</evidence>
<evidence type="ECO:0000313" key="10">
    <source>
        <dbReference type="Proteomes" id="UP000054032"/>
    </source>
</evidence>
<dbReference type="RefSeq" id="XP_007688188.1">
    <property type="nucleotide sequence ID" value="XM_007689998.1"/>
</dbReference>
<dbReference type="InterPro" id="IPR049326">
    <property type="entry name" value="Rhodopsin_dom_fungi"/>
</dbReference>
<dbReference type="EMBL" id="KI963987">
    <property type="protein sequence ID" value="EUC45287.1"/>
    <property type="molecule type" value="Genomic_DNA"/>
</dbReference>
<dbReference type="GO" id="GO:0016020">
    <property type="term" value="C:membrane"/>
    <property type="evidence" value="ECO:0007669"/>
    <property type="project" value="UniProtKB-SubCell"/>
</dbReference>
<feature type="transmembrane region" description="Helical" evidence="7">
    <location>
        <begin position="245"/>
        <end position="269"/>
    </location>
</feature>
<evidence type="ECO:0000256" key="5">
    <source>
        <dbReference type="ARBA" id="ARBA00038359"/>
    </source>
</evidence>
<evidence type="ECO:0000256" key="6">
    <source>
        <dbReference type="SAM" id="MobiDB-lite"/>
    </source>
</evidence>
<keyword evidence="10" id="KW-1185">Reference proteome</keyword>
<comment type="subcellular location">
    <subcellularLocation>
        <location evidence="1">Membrane</location>
        <topology evidence="1">Multi-pass membrane protein</topology>
    </subcellularLocation>
</comment>
<feature type="transmembrane region" description="Helical" evidence="7">
    <location>
        <begin position="141"/>
        <end position="165"/>
    </location>
</feature>
<dbReference type="KEGG" id="bor:COCMIDRAFT_36963"/>
<feature type="region of interest" description="Disordered" evidence="6">
    <location>
        <begin position="335"/>
        <end position="372"/>
    </location>
</feature>
<dbReference type="OrthoDB" id="444631at2759"/>
<feature type="transmembrane region" description="Helical" evidence="7">
    <location>
        <begin position="212"/>
        <end position="233"/>
    </location>
</feature>
<comment type="similarity">
    <text evidence="5">Belongs to the SAT4 family.</text>
</comment>
<gene>
    <name evidence="9" type="ORF">COCMIDRAFT_36963</name>
</gene>
<sequence length="372" mass="40769">MSGSPPPPPPNLDPKLEKESLVPAGLAVTIVFTVASCTTVALRLYTRKILLRHVTSDDYVILLAQIFGLGLAAINIVCFTAGGIGRHIQFVMDKLPIFLKLVYSAMAVYNATQIATKISLMLQYRHIFPSSTMRAICNWSVAFLIMWGVAQQIYTSFACGIAQLIYPKTVACIRPDIPFILNGAMNMVTDFAILMVPIKPVLQLQINRLRKAYLLIVLCLGLVVCVISAVRLAQQVHVNKNTTDGTWIMATTAMLSIIETNLGIMCACVPTLRPLVKRIAPVLLGSSNKDSSVYANAYGNGYGQRTRLDDEQNTKSGPGSSIYVQKEVKFHSTTELRNLSSNPRDPYAIDDRSSDEISLEQTTHVTATSSRA</sequence>
<evidence type="ECO:0000256" key="7">
    <source>
        <dbReference type="SAM" id="Phobius"/>
    </source>
</evidence>
<feature type="transmembrane region" description="Helical" evidence="7">
    <location>
        <begin position="20"/>
        <end position="46"/>
    </location>
</feature>
<evidence type="ECO:0000313" key="9">
    <source>
        <dbReference type="EMBL" id="EUC45287.1"/>
    </source>
</evidence>
<feature type="compositionally biased region" description="Polar residues" evidence="6">
    <location>
        <begin position="359"/>
        <end position="372"/>
    </location>
</feature>
<dbReference type="PANTHER" id="PTHR33048">
    <property type="entry name" value="PTH11-LIKE INTEGRAL MEMBRANE PROTEIN (AFU_ORTHOLOGUE AFUA_5G11245)"/>
    <property type="match status" value="1"/>
</dbReference>
<evidence type="ECO:0000256" key="4">
    <source>
        <dbReference type="ARBA" id="ARBA00023136"/>
    </source>
</evidence>
<dbReference type="HOGENOM" id="CLU_028200_0_2_1"/>
<evidence type="ECO:0000256" key="1">
    <source>
        <dbReference type="ARBA" id="ARBA00004141"/>
    </source>
</evidence>
<accession>W6Z0L1</accession>
<reference evidence="9 10" key="1">
    <citation type="journal article" date="2013" name="PLoS Genet.">
        <title>Comparative genome structure, secondary metabolite, and effector coding capacity across Cochliobolus pathogens.</title>
        <authorList>
            <person name="Condon B.J."/>
            <person name="Leng Y."/>
            <person name="Wu D."/>
            <person name="Bushley K.E."/>
            <person name="Ohm R.A."/>
            <person name="Otillar R."/>
            <person name="Martin J."/>
            <person name="Schackwitz W."/>
            <person name="Grimwood J."/>
            <person name="MohdZainudin N."/>
            <person name="Xue C."/>
            <person name="Wang R."/>
            <person name="Manning V.A."/>
            <person name="Dhillon B."/>
            <person name="Tu Z.J."/>
            <person name="Steffenson B.J."/>
            <person name="Salamov A."/>
            <person name="Sun H."/>
            <person name="Lowry S."/>
            <person name="LaButti K."/>
            <person name="Han J."/>
            <person name="Copeland A."/>
            <person name="Lindquist E."/>
            <person name="Barry K."/>
            <person name="Schmutz J."/>
            <person name="Baker S.E."/>
            <person name="Ciuffetti L.M."/>
            <person name="Grigoriev I.V."/>
            <person name="Zhong S."/>
            <person name="Turgeon B.G."/>
        </authorList>
    </citation>
    <scope>NUCLEOTIDE SEQUENCE [LARGE SCALE GENOMIC DNA]</scope>
    <source>
        <strain evidence="9 10">ATCC 44560</strain>
    </source>
</reference>
<keyword evidence="2 7" id="KW-0812">Transmembrane</keyword>
<name>W6Z0L1_COCMI</name>
<protein>
    <recommendedName>
        <fullName evidence="8">Rhodopsin domain-containing protein</fullName>
    </recommendedName>
</protein>
<keyword evidence="3 7" id="KW-1133">Transmembrane helix</keyword>
<evidence type="ECO:0000256" key="3">
    <source>
        <dbReference type="ARBA" id="ARBA00022989"/>
    </source>
</evidence>
<dbReference type="PANTHER" id="PTHR33048:SF47">
    <property type="entry name" value="INTEGRAL MEMBRANE PROTEIN-RELATED"/>
    <property type="match status" value="1"/>
</dbReference>